<reference evidence="2 3" key="1">
    <citation type="submission" date="2020-04" db="EMBL/GenBank/DDBJ databases">
        <title>Usitatibacter rugosus gen. nov., sp. nov. and Usitatibacter palustris sp. nov., novel members of Usitatibacteraceae fam. nov. within the order Nitrosomonadales isolated from soil.</title>
        <authorList>
            <person name="Huber K.J."/>
            <person name="Neumann-Schaal M."/>
            <person name="Geppert A."/>
            <person name="Luckner M."/>
            <person name="Wanner G."/>
            <person name="Overmann J."/>
        </authorList>
    </citation>
    <scope>NUCLEOTIDE SEQUENCE [LARGE SCALE GENOMIC DNA]</scope>
    <source>
        <strain evidence="2 3">Swamp67</strain>
    </source>
</reference>
<dbReference type="AlphaFoldDB" id="A0A6M4H8L0"/>
<evidence type="ECO:0000313" key="3">
    <source>
        <dbReference type="Proteomes" id="UP000503096"/>
    </source>
</evidence>
<keyword evidence="3" id="KW-1185">Reference proteome</keyword>
<organism evidence="2 3">
    <name type="scientific">Usitatibacter palustris</name>
    <dbReference type="NCBI Taxonomy" id="2732487"/>
    <lineage>
        <taxon>Bacteria</taxon>
        <taxon>Pseudomonadati</taxon>
        <taxon>Pseudomonadota</taxon>
        <taxon>Betaproteobacteria</taxon>
        <taxon>Nitrosomonadales</taxon>
        <taxon>Usitatibacteraceae</taxon>
        <taxon>Usitatibacter</taxon>
    </lineage>
</organism>
<dbReference type="RefSeq" id="WP_171161103.1">
    <property type="nucleotide sequence ID" value="NZ_CP053073.1"/>
</dbReference>
<dbReference type="InParanoid" id="A0A6M4H8L0"/>
<dbReference type="EMBL" id="CP053073">
    <property type="protein sequence ID" value="QJR14337.1"/>
    <property type="molecule type" value="Genomic_DNA"/>
</dbReference>
<name>A0A6M4H8L0_9PROT</name>
<gene>
    <name evidence="2" type="ORF">DSM104440_01133</name>
</gene>
<dbReference type="KEGG" id="upl:DSM104440_01133"/>
<keyword evidence="1" id="KW-0732">Signal</keyword>
<proteinExistence type="predicted"/>
<protein>
    <submittedName>
        <fullName evidence="2">Uncharacterized protein</fullName>
    </submittedName>
</protein>
<dbReference type="Proteomes" id="UP000503096">
    <property type="component" value="Chromosome"/>
</dbReference>
<evidence type="ECO:0000313" key="2">
    <source>
        <dbReference type="EMBL" id="QJR14337.1"/>
    </source>
</evidence>
<feature type="signal peptide" evidence="1">
    <location>
        <begin position="1"/>
        <end position="20"/>
    </location>
</feature>
<accession>A0A6M4H8L0</accession>
<feature type="chain" id="PRO_5027110834" evidence="1">
    <location>
        <begin position="21"/>
        <end position="658"/>
    </location>
</feature>
<sequence>MRTLTSLVLALCLAYMSESAAQISHVTVSKVIEHIQTSATNVIVDPTPPGPNYGGPYGFHAQVIGQNIAGITVPTFNGPVNFGAVGSWYNMGKLVYVADEGIWRAGTNGNDWGSPNQADLNSKFPNGTYTMTVNGTTVPLPLTGDAYPNAPVLTLSSPGGAWSNGKYVFDPSQPLTITTSGFNAYSSNINGVMVMGGDHINLIVQGRDATPSPNFLTKTVPAGTYTAGQEYEVGAGFQAIVGLNTNALPGIYSSARYEVYTNVAIKAESSAAPVFPMAVTSTINATTANATATFQPRPQDAGTTRSIYVFALAPAPRVLGVTATTLKIGETKRTDGLKTDAVPCVLAQLNQAGQLVAATASSLAALSTGVITAAGQTVQVLNNVSTPNVAGATVYLGYGQTSTGMINDGINRSVVTVPGTVECRPEGPQTGWWWNTVEGGRGYSIEKQGRNIFMAAYFYDATGRATWQVASGPTSFDGAYFTAPLYSCTGGVTLAGAYRPNSCATAGNVTLSFNNASRGAMIWPGGTVGIERFNIVDNGLNVAPLANQPENGWWWSTAENGRGYFIEWQGGTADIAGYMYDDVGNPIWYITVIATPNPLAMNGAWWQFANGMTQAGPYRAATRTNDNVGAATISFQSATTATMTLPGGRQIALTRFRF</sequence>
<evidence type="ECO:0000256" key="1">
    <source>
        <dbReference type="SAM" id="SignalP"/>
    </source>
</evidence>